<keyword evidence="4" id="KW-0963">Cytoplasm</keyword>
<dbReference type="Pfam" id="PF08232">
    <property type="entry name" value="Striatin"/>
    <property type="match status" value="1"/>
</dbReference>
<feature type="compositionally biased region" description="Low complexity" evidence="16">
    <location>
        <begin position="223"/>
        <end position="232"/>
    </location>
</feature>
<dbReference type="InterPro" id="IPR036322">
    <property type="entry name" value="WD40_repeat_dom_sf"/>
</dbReference>
<evidence type="ECO:0000256" key="11">
    <source>
        <dbReference type="ARBA" id="ARBA00023273"/>
    </source>
</evidence>
<dbReference type="PROSITE" id="PS00678">
    <property type="entry name" value="WD_REPEATS_1"/>
    <property type="match status" value="2"/>
</dbReference>
<evidence type="ECO:0000256" key="10">
    <source>
        <dbReference type="ARBA" id="ARBA00023054"/>
    </source>
</evidence>
<feature type="region of interest" description="Disordered" evidence="16">
    <location>
        <begin position="119"/>
        <end position="144"/>
    </location>
</feature>
<evidence type="ECO:0000256" key="3">
    <source>
        <dbReference type="ARBA" id="ARBA00009616"/>
    </source>
</evidence>
<comment type="subunit">
    <text evidence="12">Part of the core of STRIPAK complexes composed of PP2A catalytic and scaffolding subunits, the striatins (PP2A regulatory subunits), the striatin-associated proteins MOB4, STRIP1 and STRIP2, PDCD10 and members of the STE20 kinases, such as STK24 and STK26. Interacts with CTTNBP2; this interaction may regulate dendritic spine distribution of STRN. Activation of glutamate receptors weakens the interaction with CTTNBP2.</text>
</comment>
<dbReference type="Gene3D" id="2.130.10.10">
    <property type="entry name" value="YVTN repeat-like/Quinoprotein amine dehydrogenase"/>
    <property type="match status" value="3"/>
</dbReference>
<reference evidence="18" key="3">
    <citation type="submission" date="2025-09" db="UniProtKB">
        <authorList>
            <consortium name="Ensembl"/>
        </authorList>
    </citation>
    <scope>IDENTIFICATION</scope>
</reference>
<dbReference type="GO" id="GO:0051721">
    <property type="term" value="F:protein phosphatase 2A binding"/>
    <property type="evidence" value="ECO:0007669"/>
    <property type="project" value="TreeGrafter"/>
</dbReference>
<feature type="region of interest" description="Disordered" evidence="16">
    <location>
        <begin position="180"/>
        <end position="286"/>
    </location>
</feature>
<accession>A0A3B4CAU0</accession>
<dbReference type="AlphaFoldDB" id="A0A3B4CAU0"/>
<comment type="subcellular location">
    <subcellularLocation>
        <location evidence="2">Cell projection</location>
        <location evidence="2">Dendritic spine</location>
    </subcellularLocation>
    <subcellularLocation>
        <location evidence="1">Cytoplasm</location>
    </subcellularLocation>
</comment>
<dbReference type="Pfam" id="PF00400">
    <property type="entry name" value="WD40"/>
    <property type="match status" value="5"/>
</dbReference>
<evidence type="ECO:0000256" key="8">
    <source>
        <dbReference type="ARBA" id="ARBA00022860"/>
    </source>
</evidence>
<dbReference type="InterPro" id="IPR013258">
    <property type="entry name" value="Striatin_N"/>
</dbReference>
<dbReference type="InterPro" id="IPR019775">
    <property type="entry name" value="WD40_repeat_CS"/>
</dbReference>
<protein>
    <recommendedName>
        <fullName evidence="13">Striatin</fullName>
    </recommendedName>
</protein>
<evidence type="ECO:0000256" key="6">
    <source>
        <dbReference type="ARBA" id="ARBA00022574"/>
    </source>
</evidence>
<dbReference type="PROSITE" id="PS50082">
    <property type="entry name" value="WD_REPEATS_2"/>
    <property type="match status" value="4"/>
</dbReference>
<dbReference type="CDD" id="cd00200">
    <property type="entry name" value="WD40"/>
    <property type="match status" value="1"/>
</dbReference>
<comment type="similarity">
    <text evidence="3">Belongs to the WD repeat striatin family.</text>
</comment>
<feature type="repeat" description="WD" evidence="14">
    <location>
        <begin position="662"/>
        <end position="703"/>
    </location>
</feature>
<evidence type="ECO:0000256" key="7">
    <source>
        <dbReference type="ARBA" id="ARBA00022737"/>
    </source>
</evidence>
<feature type="compositionally biased region" description="Basic and acidic residues" evidence="16">
    <location>
        <begin position="184"/>
        <end position="194"/>
    </location>
</feature>
<evidence type="ECO:0000256" key="14">
    <source>
        <dbReference type="PROSITE-ProRule" id="PRU00221"/>
    </source>
</evidence>
<keyword evidence="8" id="KW-0112">Calmodulin-binding</keyword>
<evidence type="ECO:0000256" key="5">
    <source>
        <dbReference type="ARBA" id="ARBA00022553"/>
    </source>
</evidence>
<evidence type="ECO:0000259" key="17">
    <source>
        <dbReference type="Pfam" id="PF08232"/>
    </source>
</evidence>
<dbReference type="InterPro" id="IPR020472">
    <property type="entry name" value="WD40_PAC1"/>
</dbReference>
<dbReference type="PRINTS" id="PR00320">
    <property type="entry name" value="GPROTEINBRPT"/>
</dbReference>
<dbReference type="Gene3D" id="1.20.5.300">
    <property type="match status" value="1"/>
</dbReference>
<keyword evidence="11" id="KW-0966">Cell projection</keyword>
<dbReference type="FunFam" id="2.130.10.10:FF:000079">
    <property type="entry name" value="striatin isoform X1"/>
    <property type="match status" value="1"/>
</dbReference>
<evidence type="ECO:0000256" key="1">
    <source>
        <dbReference type="ARBA" id="ARBA00004496"/>
    </source>
</evidence>
<reference evidence="18 19" key="1">
    <citation type="submission" date="2020-10" db="EMBL/GenBank/DDBJ databases">
        <title>Pygocentrus nattereri (red-bellied piranha) genome, fPygNat1, primary haplotype.</title>
        <authorList>
            <person name="Myers G."/>
            <person name="Meyer A."/>
            <person name="Karagic N."/>
            <person name="Pippel M."/>
            <person name="Winkler S."/>
            <person name="Tracey A."/>
            <person name="Wood J."/>
            <person name="Formenti G."/>
            <person name="Howe K."/>
            <person name="Fedrigo O."/>
            <person name="Jarvis E.D."/>
        </authorList>
    </citation>
    <scope>NUCLEOTIDE SEQUENCE [LARGE SCALE GENOMIC DNA]</scope>
</reference>
<dbReference type="FunFam" id="2.130.10.10:FF:000616">
    <property type="entry name" value="Striatin-3 isoform B"/>
    <property type="match status" value="1"/>
</dbReference>
<evidence type="ECO:0000256" key="15">
    <source>
        <dbReference type="SAM" id="Coils"/>
    </source>
</evidence>
<keyword evidence="19" id="KW-1185">Reference proteome</keyword>
<dbReference type="GO" id="GO:0005516">
    <property type="term" value="F:calmodulin binding"/>
    <property type="evidence" value="ECO:0007669"/>
    <property type="project" value="UniProtKB-KW"/>
</dbReference>
<dbReference type="InterPro" id="IPR015943">
    <property type="entry name" value="WD40/YVTN_repeat-like_dom_sf"/>
</dbReference>
<dbReference type="PANTHER" id="PTHR15653:SF2">
    <property type="entry name" value="STRIATIN"/>
    <property type="match status" value="1"/>
</dbReference>
<dbReference type="PROSITE" id="PS50294">
    <property type="entry name" value="WD_REPEATS_REGION"/>
    <property type="match status" value="4"/>
</dbReference>
<keyword evidence="9" id="KW-0770">Synapse</keyword>
<feature type="compositionally biased region" description="Gly residues" evidence="16">
    <location>
        <begin position="20"/>
        <end position="35"/>
    </location>
</feature>
<proteinExistence type="inferred from homology"/>
<sequence length="740" mass="81437">MDEQAGPGVFFNNNNNSVLPGGGKAPQPGDVGGGEAARAQYSIPGILHFLQHEWARFEVERAQWEVERAELQAQIAFLQGERKGQENLKKDLVRRIKMLEYALKQERAKYHKLKYGTELQQGDMKAPNDGNENEALPEPPNSQLSWKQGRQLLRQYLQEVGYTDTILDVKSQRVKALLGLAGDSGERPGERRPEPMVNGTEPSSLKDSTTTMMGPQMVRKKVSASPSSSSADLSDDPDTEEALKGFDFLASSEDMEGSSESPGTGDTADWDKEEQSPMSEAWDVDQGLISKLKEQYRKERKGKKGVKRPNRSKLQDMLANLRDAEDLPSMQPPVAPPARPSLPRLNEHDLGRADEVEALTFPPSSGKSFIMGADEALENELGLGELAGLTVANEAESLAYDITNNKDALRKTWNPKFTLRSHFDSIRSLAFHPVEPVLVTASEDHTLKMWNLQKTAPTKKCAALDVEPIYTFRAHRGAVLCVVMSSNGEQCFSGGVDATIQSWNTPNPNIDPYDSYEPSVLRGALCGHTDAVWGLVYSSAHHRLLSCSADGTVRLWNAADTSPALAVFNENKDLGIPSSVDLVCSEPAHMVTAFSNGRMGIFNMETRQLVLEVTAENGLSSNAPHQINKVLSHPTLPITITAQEDRHIRFFDNNTGKLIHSMVAHLDAVTSLAVDPNGLYLMSGSHDCSIRLWNMESKTCIQEFTAHRKKFDESINDVAFHPTKCYIGSAGADALAKVFV</sequence>
<dbReference type="GeneTree" id="ENSGT00950000183095"/>
<dbReference type="InterPro" id="IPR051488">
    <property type="entry name" value="WD_repeat_striatin"/>
</dbReference>
<keyword evidence="5" id="KW-0597">Phosphoprotein</keyword>
<dbReference type="Ensembl" id="ENSPNAT00000001664.2">
    <property type="protein sequence ID" value="ENSPNAP00000007544.2"/>
    <property type="gene ID" value="ENSPNAG00000013407.2"/>
</dbReference>
<evidence type="ECO:0000256" key="12">
    <source>
        <dbReference type="ARBA" id="ARBA00063979"/>
    </source>
</evidence>
<keyword evidence="6 14" id="KW-0853">WD repeat</keyword>
<dbReference type="GO" id="GO:0032991">
    <property type="term" value="C:protein-containing complex"/>
    <property type="evidence" value="ECO:0007669"/>
    <property type="project" value="UniProtKB-ARBA"/>
</dbReference>
<dbReference type="PANTHER" id="PTHR15653">
    <property type="entry name" value="STRIATIN"/>
    <property type="match status" value="1"/>
</dbReference>
<feature type="compositionally biased region" description="Polar residues" evidence="16">
    <location>
        <begin position="200"/>
        <end position="213"/>
    </location>
</feature>
<keyword evidence="10 15" id="KW-0175">Coiled coil</keyword>
<feature type="region of interest" description="Disordered" evidence="16">
    <location>
        <begin position="1"/>
        <end position="36"/>
    </location>
</feature>
<evidence type="ECO:0000256" key="16">
    <source>
        <dbReference type="SAM" id="MobiDB-lite"/>
    </source>
</evidence>
<evidence type="ECO:0000256" key="2">
    <source>
        <dbReference type="ARBA" id="ARBA00004552"/>
    </source>
</evidence>
<reference evidence="18" key="2">
    <citation type="submission" date="2025-08" db="UniProtKB">
        <authorList>
            <consortium name="Ensembl"/>
        </authorList>
    </citation>
    <scope>IDENTIFICATION</scope>
</reference>
<evidence type="ECO:0000256" key="13">
    <source>
        <dbReference type="ARBA" id="ARBA00073140"/>
    </source>
</evidence>
<evidence type="ECO:0000256" key="4">
    <source>
        <dbReference type="ARBA" id="ARBA00022490"/>
    </source>
</evidence>
<name>A0A3B4CAU0_PYGNA</name>
<organism evidence="18 19">
    <name type="scientific">Pygocentrus nattereri</name>
    <name type="common">Red-bellied piranha</name>
    <dbReference type="NCBI Taxonomy" id="42514"/>
    <lineage>
        <taxon>Eukaryota</taxon>
        <taxon>Metazoa</taxon>
        <taxon>Chordata</taxon>
        <taxon>Craniata</taxon>
        <taxon>Vertebrata</taxon>
        <taxon>Euteleostomi</taxon>
        <taxon>Actinopterygii</taxon>
        <taxon>Neopterygii</taxon>
        <taxon>Teleostei</taxon>
        <taxon>Ostariophysi</taxon>
        <taxon>Characiformes</taxon>
        <taxon>Characoidei</taxon>
        <taxon>Pygocentrus</taxon>
    </lineage>
</organism>
<dbReference type="GO" id="GO:0043197">
    <property type="term" value="C:dendritic spine"/>
    <property type="evidence" value="ECO:0007669"/>
    <property type="project" value="UniProtKB-SubCell"/>
</dbReference>
<evidence type="ECO:0000313" key="18">
    <source>
        <dbReference type="Ensembl" id="ENSPNAP00000007544.2"/>
    </source>
</evidence>
<feature type="repeat" description="WD" evidence="14">
    <location>
        <begin position="419"/>
        <end position="460"/>
    </location>
</feature>
<gene>
    <name evidence="18" type="primary">STRN</name>
</gene>
<dbReference type="FunFam" id="2.130.10.10:FF:000211">
    <property type="entry name" value="striatin isoform X1"/>
    <property type="match status" value="1"/>
</dbReference>
<dbReference type="GO" id="GO:0044877">
    <property type="term" value="F:protein-containing complex binding"/>
    <property type="evidence" value="ECO:0007669"/>
    <property type="project" value="TreeGrafter"/>
</dbReference>
<dbReference type="FunFam" id="1.20.5.300:FF:000001">
    <property type="entry name" value="striatin isoform X1"/>
    <property type="match status" value="1"/>
</dbReference>
<evidence type="ECO:0000313" key="19">
    <source>
        <dbReference type="Proteomes" id="UP001501920"/>
    </source>
</evidence>
<dbReference type="InterPro" id="IPR001680">
    <property type="entry name" value="WD40_rpt"/>
</dbReference>
<feature type="repeat" description="WD" evidence="14">
    <location>
        <begin position="525"/>
        <end position="566"/>
    </location>
</feature>
<feature type="coiled-coil region" evidence="15">
    <location>
        <begin position="61"/>
        <end position="109"/>
    </location>
</feature>
<keyword evidence="7" id="KW-0677">Repeat</keyword>
<feature type="domain" description="Striatin N-terminal" evidence="17">
    <location>
        <begin position="43"/>
        <end position="167"/>
    </location>
</feature>
<dbReference type="SMART" id="SM00320">
    <property type="entry name" value="WD40"/>
    <property type="match status" value="6"/>
</dbReference>
<dbReference type="Proteomes" id="UP001501920">
    <property type="component" value="Chromosome 15"/>
</dbReference>
<feature type="repeat" description="WD" evidence="14">
    <location>
        <begin position="472"/>
        <end position="504"/>
    </location>
</feature>
<dbReference type="SUPFAM" id="SSF50978">
    <property type="entry name" value="WD40 repeat-like"/>
    <property type="match status" value="1"/>
</dbReference>
<dbReference type="GO" id="GO:0070016">
    <property type="term" value="F:armadillo repeat domain binding"/>
    <property type="evidence" value="ECO:0007669"/>
    <property type="project" value="TreeGrafter"/>
</dbReference>
<evidence type="ECO:0000256" key="9">
    <source>
        <dbReference type="ARBA" id="ARBA00023018"/>
    </source>
</evidence>
<dbReference type="OMA" id="LANTEDM"/>
<dbReference type="GO" id="GO:0005737">
    <property type="term" value="C:cytoplasm"/>
    <property type="evidence" value="ECO:0007669"/>
    <property type="project" value="UniProtKB-SubCell"/>
</dbReference>